<dbReference type="VEuPathDB" id="FungiDB:ASPSYDRAFT_85242"/>
<evidence type="ECO:0000313" key="1">
    <source>
        <dbReference type="EMBL" id="OJJ65268.1"/>
    </source>
</evidence>
<protein>
    <submittedName>
        <fullName evidence="1">Uncharacterized protein</fullName>
    </submittedName>
</protein>
<evidence type="ECO:0000313" key="2">
    <source>
        <dbReference type="Proteomes" id="UP000184356"/>
    </source>
</evidence>
<dbReference type="GeneID" id="63767569"/>
<dbReference type="AlphaFoldDB" id="A0A1L9U0W1"/>
<sequence>MRFEPFNVPCLGLSDHHTVMLVEAIAGSTCSPPSPPVKKQKIVGIWLPTAFMNCGRIVFPAPELRSVILDGETALNPYISYISVSGGAFDAPLWACDAS</sequence>
<keyword evidence="2" id="KW-1185">Reference proteome</keyword>
<dbReference type="EMBL" id="KV878582">
    <property type="protein sequence ID" value="OJJ65268.1"/>
    <property type="molecule type" value="Genomic_DNA"/>
</dbReference>
<gene>
    <name evidence="1" type="ORF">ASPSYDRAFT_85242</name>
</gene>
<dbReference type="RefSeq" id="XP_040709074.1">
    <property type="nucleotide sequence ID" value="XM_040851496.1"/>
</dbReference>
<accession>A0A1L9U0W1</accession>
<dbReference type="Proteomes" id="UP000184356">
    <property type="component" value="Unassembled WGS sequence"/>
</dbReference>
<reference evidence="2" key="1">
    <citation type="journal article" date="2017" name="Genome Biol.">
        <title>Comparative genomics reveals high biological diversity and specific adaptations in the industrially and medically important fungal genus Aspergillus.</title>
        <authorList>
            <person name="de Vries R.P."/>
            <person name="Riley R."/>
            <person name="Wiebenga A."/>
            <person name="Aguilar-Osorio G."/>
            <person name="Amillis S."/>
            <person name="Uchima C.A."/>
            <person name="Anderluh G."/>
            <person name="Asadollahi M."/>
            <person name="Askin M."/>
            <person name="Barry K."/>
            <person name="Battaglia E."/>
            <person name="Bayram O."/>
            <person name="Benocci T."/>
            <person name="Braus-Stromeyer S.A."/>
            <person name="Caldana C."/>
            <person name="Canovas D."/>
            <person name="Cerqueira G.C."/>
            <person name="Chen F."/>
            <person name="Chen W."/>
            <person name="Choi C."/>
            <person name="Clum A."/>
            <person name="Dos Santos R.A."/>
            <person name="Damasio A.R."/>
            <person name="Diallinas G."/>
            <person name="Emri T."/>
            <person name="Fekete E."/>
            <person name="Flipphi M."/>
            <person name="Freyberg S."/>
            <person name="Gallo A."/>
            <person name="Gournas C."/>
            <person name="Habgood R."/>
            <person name="Hainaut M."/>
            <person name="Harispe M.L."/>
            <person name="Henrissat B."/>
            <person name="Hilden K.S."/>
            <person name="Hope R."/>
            <person name="Hossain A."/>
            <person name="Karabika E."/>
            <person name="Karaffa L."/>
            <person name="Karanyi Z."/>
            <person name="Krasevec N."/>
            <person name="Kuo A."/>
            <person name="Kusch H."/>
            <person name="LaButti K."/>
            <person name="Lagendijk E.L."/>
            <person name="Lapidus A."/>
            <person name="Levasseur A."/>
            <person name="Lindquist E."/>
            <person name="Lipzen A."/>
            <person name="Logrieco A.F."/>
            <person name="MacCabe A."/>
            <person name="Maekelae M.R."/>
            <person name="Malavazi I."/>
            <person name="Melin P."/>
            <person name="Meyer V."/>
            <person name="Mielnichuk N."/>
            <person name="Miskei M."/>
            <person name="Molnar A.P."/>
            <person name="Mule G."/>
            <person name="Ngan C.Y."/>
            <person name="Orejas M."/>
            <person name="Orosz E."/>
            <person name="Ouedraogo J.P."/>
            <person name="Overkamp K.M."/>
            <person name="Park H.-S."/>
            <person name="Perrone G."/>
            <person name="Piumi F."/>
            <person name="Punt P.J."/>
            <person name="Ram A.F."/>
            <person name="Ramon A."/>
            <person name="Rauscher S."/>
            <person name="Record E."/>
            <person name="Riano-Pachon D.M."/>
            <person name="Robert V."/>
            <person name="Roehrig J."/>
            <person name="Ruller R."/>
            <person name="Salamov A."/>
            <person name="Salih N.S."/>
            <person name="Samson R.A."/>
            <person name="Sandor E."/>
            <person name="Sanguinetti M."/>
            <person name="Schuetze T."/>
            <person name="Sepcic K."/>
            <person name="Shelest E."/>
            <person name="Sherlock G."/>
            <person name="Sophianopoulou V."/>
            <person name="Squina F.M."/>
            <person name="Sun H."/>
            <person name="Susca A."/>
            <person name="Todd R.B."/>
            <person name="Tsang A."/>
            <person name="Unkles S.E."/>
            <person name="van de Wiele N."/>
            <person name="van Rossen-Uffink D."/>
            <person name="Oliveira J.V."/>
            <person name="Vesth T.C."/>
            <person name="Visser J."/>
            <person name="Yu J.-H."/>
            <person name="Zhou M."/>
            <person name="Andersen M.R."/>
            <person name="Archer D.B."/>
            <person name="Baker S.E."/>
            <person name="Benoit I."/>
            <person name="Brakhage A.A."/>
            <person name="Braus G.H."/>
            <person name="Fischer R."/>
            <person name="Frisvad J.C."/>
            <person name="Goldman G.H."/>
            <person name="Houbraken J."/>
            <person name="Oakley B."/>
            <person name="Pocsi I."/>
            <person name="Scazzocchio C."/>
            <person name="Seiboth B."/>
            <person name="vanKuyk P.A."/>
            <person name="Wortman J."/>
            <person name="Dyer P.S."/>
            <person name="Grigoriev I.V."/>
        </authorList>
    </citation>
    <scope>NUCLEOTIDE SEQUENCE [LARGE SCALE GENOMIC DNA]</scope>
    <source>
        <strain evidence="2">CBS 593.65</strain>
    </source>
</reference>
<proteinExistence type="predicted"/>
<organism evidence="1 2">
    <name type="scientific">Aspergillus sydowii CBS 593.65</name>
    <dbReference type="NCBI Taxonomy" id="1036612"/>
    <lineage>
        <taxon>Eukaryota</taxon>
        <taxon>Fungi</taxon>
        <taxon>Dikarya</taxon>
        <taxon>Ascomycota</taxon>
        <taxon>Pezizomycotina</taxon>
        <taxon>Eurotiomycetes</taxon>
        <taxon>Eurotiomycetidae</taxon>
        <taxon>Eurotiales</taxon>
        <taxon>Aspergillaceae</taxon>
        <taxon>Aspergillus</taxon>
        <taxon>Aspergillus subgen. Nidulantes</taxon>
    </lineage>
</organism>
<name>A0A1L9U0W1_9EURO</name>